<accession>A0A0F9ILS8</accession>
<name>A0A0F9ILS8_9ZZZZ</name>
<proteinExistence type="predicted"/>
<organism evidence="1">
    <name type="scientific">marine sediment metagenome</name>
    <dbReference type="NCBI Taxonomy" id="412755"/>
    <lineage>
        <taxon>unclassified sequences</taxon>
        <taxon>metagenomes</taxon>
        <taxon>ecological metagenomes</taxon>
    </lineage>
</organism>
<dbReference type="AlphaFoldDB" id="A0A0F9ILS8"/>
<protein>
    <submittedName>
        <fullName evidence="1">Uncharacterized protein</fullName>
    </submittedName>
</protein>
<comment type="caution">
    <text evidence="1">The sequence shown here is derived from an EMBL/GenBank/DDBJ whole genome shotgun (WGS) entry which is preliminary data.</text>
</comment>
<evidence type="ECO:0000313" key="1">
    <source>
        <dbReference type="EMBL" id="KKM41886.1"/>
    </source>
</evidence>
<reference evidence="1" key="1">
    <citation type="journal article" date="2015" name="Nature">
        <title>Complex archaea that bridge the gap between prokaryotes and eukaryotes.</title>
        <authorList>
            <person name="Spang A."/>
            <person name="Saw J.H."/>
            <person name="Jorgensen S.L."/>
            <person name="Zaremba-Niedzwiedzka K."/>
            <person name="Martijn J."/>
            <person name="Lind A.E."/>
            <person name="van Eijk R."/>
            <person name="Schleper C."/>
            <person name="Guy L."/>
            <person name="Ettema T.J."/>
        </authorList>
    </citation>
    <scope>NUCLEOTIDE SEQUENCE</scope>
</reference>
<gene>
    <name evidence="1" type="ORF">LCGC14_1563370</name>
</gene>
<sequence>MVNKQASKIRKLKIELKHKAQTYLDTHRPNILKNLLSDMDKLRKDIVDLQSYGKVRSKNKVLSKQIFSNGGF</sequence>
<dbReference type="EMBL" id="LAZR01012101">
    <property type="protein sequence ID" value="KKM41886.1"/>
    <property type="molecule type" value="Genomic_DNA"/>
</dbReference>